<dbReference type="SUPFAM" id="SSF55729">
    <property type="entry name" value="Acyl-CoA N-acyltransferases (Nat)"/>
    <property type="match status" value="1"/>
</dbReference>
<name>A0ABU7KHI6_9ACTN</name>
<dbReference type="EMBL" id="JAUZMY010000061">
    <property type="protein sequence ID" value="MEE2041705.1"/>
    <property type="molecule type" value="Genomic_DNA"/>
</dbReference>
<evidence type="ECO:0000313" key="1">
    <source>
        <dbReference type="EMBL" id="MEE2041705.1"/>
    </source>
</evidence>
<organism evidence="1 2">
    <name type="scientific">Nocardiopsis codii</name>
    <dbReference type="NCBI Taxonomy" id="3065942"/>
    <lineage>
        <taxon>Bacteria</taxon>
        <taxon>Bacillati</taxon>
        <taxon>Actinomycetota</taxon>
        <taxon>Actinomycetes</taxon>
        <taxon>Streptosporangiales</taxon>
        <taxon>Nocardiopsidaceae</taxon>
        <taxon>Nocardiopsis</taxon>
    </lineage>
</organism>
<sequence>MHEIVFPHLETRSARLASTGERFGEAVHDELSRLGLAGMPSRDVFTSLWPSRFEGVAAQFFVEEPVSGRVCGYASLHSLNPNGRYVKCALALDTALLGPEGVTDAHALAVNYAFSMWNIRKLYFWVVDSGIPGLRATGAPTPREGTLVEYLRDGERLRSVRIFAVYREEWDGTGAAYVRAAAAGGPSA</sequence>
<dbReference type="Proteomes" id="UP001356095">
    <property type="component" value="Unassembled WGS sequence"/>
</dbReference>
<proteinExistence type="predicted"/>
<dbReference type="InterPro" id="IPR016181">
    <property type="entry name" value="Acyl_CoA_acyltransferase"/>
</dbReference>
<accession>A0ABU7KHI6</accession>
<dbReference type="Gene3D" id="3.40.630.30">
    <property type="match status" value="1"/>
</dbReference>
<comment type="caution">
    <text evidence="1">The sequence shown here is derived from an EMBL/GenBank/DDBJ whole genome shotgun (WGS) entry which is preliminary data.</text>
</comment>
<gene>
    <name evidence="1" type="ORF">Q8791_31235</name>
</gene>
<dbReference type="RefSeq" id="WP_330095458.1">
    <property type="nucleotide sequence ID" value="NZ_JAUZMY010000061.1"/>
</dbReference>
<reference evidence="1 2" key="1">
    <citation type="submission" date="2023-08" db="EMBL/GenBank/DDBJ databases">
        <authorList>
            <person name="Girao M."/>
            <person name="Carvalho M.F."/>
        </authorList>
    </citation>
    <scope>NUCLEOTIDE SEQUENCE [LARGE SCALE GENOMIC DNA]</scope>
    <source>
        <strain evidence="1 2">CT-R113</strain>
    </source>
</reference>
<keyword evidence="2" id="KW-1185">Reference proteome</keyword>
<evidence type="ECO:0000313" key="2">
    <source>
        <dbReference type="Proteomes" id="UP001356095"/>
    </source>
</evidence>
<protein>
    <submittedName>
        <fullName evidence="1">N-acetyltransferase</fullName>
    </submittedName>
</protein>